<proteinExistence type="predicted"/>
<sequence>MAVKPAYLEAFAPLIWATPLLTSPDWEVRERDRGDDARTERIDRYCRDAMCGEDGIQHWVELTQRPAPGSQAVSKTVSLCKYGDRLGGFPGILHGGAVMTLMDEALGFAMVARETALKGSWTGLPPNWRQLLDENRPLAEILNGVMVTAKSDVKFLKPVPCPGLVGIEVEILESIGQKMKIRGVMKDGNGASLVQADGLWVRIGGAVKL</sequence>
<dbReference type="AlphaFoldDB" id="A0A6A6X341"/>
<dbReference type="Proteomes" id="UP000799757">
    <property type="component" value="Unassembled WGS sequence"/>
</dbReference>
<dbReference type="Pfam" id="PF03061">
    <property type="entry name" value="4HBT"/>
    <property type="match status" value="1"/>
</dbReference>
<evidence type="ECO:0000259" key="1">
    <source>
        <dbReference type="Pfam" id="PF03061"/>
    </source>
</evidence>
<dbReference type="InterPro" id="IPR006683">
    <property type="entry name" value="Thioestr_dom"/>
</dbReference>
<dbReference type="CDD" id="cd03443">
    <property type="entry name" value="PaaI_thioesterase"/>
    <property type="match status" value="1"/>
</dbReference>
<dbReference type="SUPFAM" id="SSF54637">
    <property type="entry name" value="Thioesterase/thiol ester dehydrase-isomerase"/>
    <property type="match status" value="1"/>
</dbReference>
<dbReference type="Gene3D" id="3.10.129.10">
    <property type="entry name" value="Hotdog Thioesterase"/>
    <property type="match status" value="1"/>
</dbReference>
<gene>
    <name evidence="2" type="ORF">K505DRAFT_327452</name>
</gene>
<protein>
    <recommendedName>
        <fullName evidence="1">Thioesterase domain-containing protein</fullName>
    </recommendedName>
</protein>
<dbReference type="InterPro" id="IPR052061">
    <property type="entry name" value="PTE-AB_protein"/>
</dbReference>
<dbReference type="PANTHER" id="PTHR47260">
    <property type="entry name" value="UPF0644 PROTEIN PB2B4.06"/>
    <property type="match status" value="1"/>
</dbReference>
<feature type="domain" description="Thioesterase" evidence="1">
    <location>
        <begin position="91"/>
        <end position="191"/>
    </location>
</feature>
<reference evidence="2" key="1">
    <citation type="journal article" date="2020" name="Stud. Mycol.">
        <title>101 Dothideomycetes genomes: a test case for predicting lifestyles and emergence of pathogens.</title>
        <authorList>
            <person name="Haridas S."/>
            <person name="Albert R."/>
            <person name="Binder M."/>
            <person name="Bloem J."/>
            <person name="Labutti K."/>
            <person name="Salamov A."/>
            <person name="Andreopoulos B."/>
            <person name="Baker S."/>
            <person name="Barry K."/>
            <person name="Bills G."/>
            <person name="Bluhm B."/>
            <person name="Cannon C."/>
            <person name="Castanera R."/>
            <person name="Culley D."/>
            <person name="Daum C."/>
            <person name="Ezra D."/>
            <person name="Gonzalez J."/>
            <person name="Henrissat B."/>
            <person name="Kuo A."/>
            <person name="Liang C."/>
            <person name="Lipzen A."/>
            <person name="Lutzoni F."/>
            <person name="Magnuson J."/>
            <person name="Mondo S."/>
            <person name="Nolan M."/>
            <person name="Ohm R."/>
            <person name="Pangilinan J."/>
            <person name="Park H.-J."/>
            <person name="Ramirez L."/>
            <person name="Alfaro M."/>
            <person name="Sun H."/>
            <person name="Tritt A."/>
            <person name="Yoshinaga Y."/>
            <person name="Zwiers L.-H."/>
            <person name="Turgeon B."/>
            <person name="Goodwin S."/>
            <person name="Spatafora J."/>
            <person name="Crous P."/>
            <person name="Grigoriev I."/>
        </authorList>
    </citation>
    <scope>NUCLEOTIDE SEQUENCE</scope>
    <source>
        <strain evidence="2">CBS 109.77</strain>
    </source>
</reference>
<dbReference type="EMBL" id="MU002063">
    <property type="protein sequence ID" value="KAF2790628.1"/>
    <property type="molecule type" value="Genomic_DNA"/>
</dbReference>
<dbReference type="InterPro" id="IPR029069">
    <property type="entry name" value="HotDog_dom_sf"/>
</dbReference>
<accession>A0A6A6X341</accession>
<organism evidence="2 3">
    <name type="scientific">Melanomma pulvis-pyrius CBS 109.77</name>
    <dbReference type="NCBI Taxonomy" id="1314802"/>
    <lineage>
        <taxon>Eukaryota</taxon>
        <taxon>Fungi</taxon>
        <taxon>Dikarya</taxon>
        <taxon>Ascomycota</taxon>
        <taxon>Pezizomycotina</taxon>
        <taxon>Dothideomycetes</taxon>
        <taxon>Pleosporomycetidae</taxon>
        <taxon>Pleosporales</taxon>
        <taxon>Melanommataceae</taxon>
        <taxon>Melanomma</taxon>
    </lineage>
</organism>
<evidence type="ECO:0000313" key="3">
    <source>
        <dbReference type="Proteomes" id="UP000799757"/>
    </source>
</evidence>
<name>A0A6A6X341_9PLEO</name>
<keyword evidence="3" id="KW-1185">Reference proteome</keyword>
<dbReference type="PANTHER" id="PTHR47260:SF6">
    <property type="entry name" value="THIOESTERASE DOMAIN-CONTAINING PROTEIN"/>
    <property type="match status" value="1"/>
</dbReference>
<dbReference type="OrthoDB" id="506431at2759"/>
<evidence type="ECO:0000313" key="2">
    <source>
        <dbReference type="EMBL" id="KAF2790628.1"/>
    </source>
</evidence>